<reference evidence="1 2" key="1">
    <citation type="submission" date="2019-08" db="EMBL/GenBank/DDBJ databases">
        <title>Lentzea from Indian Himalayas.</title>
        <authorList>
            <person name="Mandal S."/>
            <person name="Mallick Gupta A."/>
            <person name="Maiti P.K."/>
            <person name="Sarkar J."/>
            <person name="Mandal S."/>
        </authorList>
    </citation>
    <scope>NUCLEOTIDE SEQUENCE [LARGE SCALE GENOMIC DNA]</scope>
    <source>
        <strain evidence="1 2">PSKA42</strain>
    </source>
</reference>
<gene>
    <name evidence="1" type="ORF">FXN61_25435</name>
</gene>
<dbReference type="Proteomes" id="UP001515943">
    <property type="component" value="Unassembled WGS sequence"/>
</dbReference>
<evidence type="ECO:0000313" key="1">
    <source>
        <dbReference type="EMBL" id="NKE59961.1"/>
    </source>
</evidence>
<organism evidence="1 2">
    <name type="scientific">Lentzea indica</name>
    <dbReference type="NCBI Taxonomy" id="2604800"/>
    <lineage>
        <taxon>Bacteria</taxon>
        <taxon>Bacillati</taxon>
        <taxon>Actinomycetota</taxon>
        <taxon>Actinomycetes</taxon>
        <taxon>Pseudonocardiales</taxon>
        <taxon>Pseudonocardiaceae</taxon>
        <taxon>Lentzea</taxon>
    </lineage>
</organism>
<sequence>MILWHPSAAPDDLRPLIDRLAGGPGGVLDLLEQRRAAHLSAGVDDLVRDLVVLWDDPNRTFVFDQPSLNPAGQ</sequence>
<comment type="caution">
    <text evidence="1">The sequence shown here is derived from an EMBL/GenBank/DDBJ whole genome shotgun (WGS) entry which is preliminary data.</text>
</comment>
<keyword evidence="2" id="KW-1185">Reference proteome</keyword>
<evidence type="ECO:0000313" key="2">
    <source>
        <dbReference type="Proteomes" id="UP001515943"/>
    </source>
</evidence>
<name>A0ABX1FLU4_9PSEU</name>
<protein>
    <submittedName>
        <fullName evidence="1">Uncharacterized protein</fullName>
    </submittedName>
</protein>
<dbReference type="EMBL" id="VSRL01000102">
    <property type="protein sequence ID" value="NKE59961.1"/>
    <property type="molecule type" value="Genomic_DNA"/>
</dbReference>
<accession>A0ABX1FLU4</accession>
<proteinExistence type="predicted"/>